<protein>
    <submittedName>
        <fullName evidence="2">Uncharacterized protein</fullName>
    </submittedName>
</protein>
<gene>
    <name evidence="2" type="ORF">APHIGO_LOCUS3523</name>
</gene>
<proteinExistence type="predicted"/>
<organism evidence="2 3">
    <name type="scientific">Aphis gossypii</name>
    <name type="common">Cotton aphid</name>
    <dbReference type="NCBI Taxonomy" id="80765"/>
    <lineage>
        <taxon>Eukaryota</taxon>
        <taxon>Metazoa</taxon>
        <taxon>Ecdysozoa</taxon>
        <taxon>Arthropoda</taxon>
        <taxon>Hexapoda</taxon>
        <taxon>Insecta</taxon>
        <taxon>Pterygota</taxon>
        <taxon>Neoptera</taxon>
        <taxon>Paraneoptera</taxon>
        <taxon>Hemiptera</taxon>
        <taxon>Sternorrhyncha</taxon>
        <taxon>Aphidomorpha</taxon>
        <taxon>Aphidoidea</taxon>
        <taxon>Aphididae</taxon>
        <taxon>Aphidini</taxon>
        <taxon>Aphis</taxon>
        <taxon>Aphis</taxon>
    </lineage>
</organism>
<accession>A0A9P0NC66</accession>
<dbReference type="Proteomes" id="UP001154329">
    <property type="component" value="Chromosome 1"/>
</dbReference>
<dbReference type="EMBL" id="OU899034">
    <property type="protein sequence ID" value="CAH1716323.1"/>
    <property type="molecule type" value="Genomic_DNA"/>
</dbReference>
<feature type="compositionally biased region" description="Basic and acidic residues" evidence="1">
    <location>
        <begin position="8"/>
        <end position="35"/>
    </location>
</feature>
<name>A0A9P0NC66_APHGO</name>
<reference evidence="2" key="1">
    <citation type="submission" date="2022-02" db="EMBL/GenBank/DDBJ databases">
        <authorList>
            <person name="King R."/>
        </authorList>
    </citation>
    <scope>NUCLEOTIDE SEQUENCE</scope>
</reference>
<keyword evidence="3" id="KW-1185">Reference proteome</keyword>
<evidence type="ECO:0000313" key="2">
    <source>
        <dbReference type="EMBL" id="CAH1716323.1"/>
    </source>
</evidence>
<dbReference type="AlphaFoldDB" id="A0A9P0NC66"/>
<sequence length="83" mass="9534">MNKWLQTQEHKRTDVHTTRSKRKEKDGADDIHHESYAAGHHKMKISVSVPPHKTGQTRELKKTCGTESMTLTFTDNITENSKC</sequence>
<evidence type="ECO:0000256" key="1">
    <source>
        <dbReference type="SAM" id="MobiDB-lite"/>
    </source>
</evidence>
<feature type="region of interest" description="Disordered" evidence="1">
    <location>
        <begin position="1"/>
        <end position="61"/>
    </location>
</feature>
<reference evidence="2" key="2">
    <citation type="submission" date="2022-10" db="EMBL/GenBank/DDBJ databases">
        <authorList>
            <consortium name="ENA_rothamsted_submissions"/>
            <consortium name="culmorum"/>
            <person name="King R."/>
        </authorList>
    </citation>
    <scope>NUCLEOTIDE SEQUENCE</scope>
</reference>
<evidence type="ECO:0000313" key="3">
    <source>
        <dbReference type="Proteomes" id="UP001154329"/>
    </source>
</evidence>